<evidence type="ECO:0000313" key="2">
    <source>
        <dbReference type="Proteomes" id="UP001482620"/>
    </source>
</evidence>
<sequence>VTKDGSPGYQSVIEGVATELLPTWIQTRFLLRTLCRTDTLTLAGVSVCAIDL</sequence>
<dbReference type="EMBL" id="JAHRIQ010094926">
    <property type="protein sequence ID" value="MEQ2252379.1"/>
    <property type="molecule type" value="Genomic_DNA"/>
</dbReference>
<feature type="non-terminal residue" evidence="1">
    <location>
        <position position="1"/>
    </location>
</feature>
<proteinExistence type="predicted"/>
<name>A0ABV0V4V3_9TELE</name>
<dbReference type="Proteomes" id="UP001482620">
    <property type="component" value="Unassembled WGS sequence"/>
</dbReference>
<comment type="caution">
    <text evidence="1">The sequence shown here is derived from an EMBL/GenBank/DDBJ whole genome shotgun (WGS) entry which is preliminary data.</text>
</comment>
<organism evidence="1 2">
    <name type="scientific">Ilyodon furcidens</name>
    <name type="common">goldbreast splitfin</name>
    <dbReference type="NCBI Taxonomy" id="33524"/>
    <lineage>
        <taxon>Eukaryota</taxon>
        <taxon>Metazoa</taxon>
        <taxon>Chordata</taxon>
        <taxon>Craniata</taxon>
        <taxon>Vertebrata</taxon>
        <taxon>Euteleostomi</taxon>
        <taxon>Actinopterygii</taxon>
        <taxon>Neopterygii</taxon>
        <taxon>Teleostei</taxon>
        <taxon>Neoteleostei</taxon>
        <taxon>Acanthomorphata</taxon>
        <taxon>Ovalentaria</taxon>
        <taxon>Atherinomorphae</taxon>
        <taxon>Cyprinodontiformes</taxon>
        <taxon>Goodeidae</taxon>
        <taxon>Ilyodon</taxon>
    </lineage>
</organism>
<keyword evidence="2" id="KW-1185">Reference proteome</keyword>
<reference evidence="1 2" key="1">
    <citation type="submission" date="2021-06" db="EMBL/GenBank/DDBJ databases">
        <authorList>
            <person name="Palmer J.M."/>
        </authorList>
    </citation>
    <scope>NUCLEOTIDE SEQUENCE [LARGE SCALE GENOMIC DNA]</scope>
    <source>
        <strain evidence="2">if_2019</strain>
        <tissue evidence="1">Muscle</tissue>
    </source>
</reference>
<gene>
    <name evidence="1" type="ORF">ILYODFUR_021205</name>
</gene>
<accession>A0ABV0V4V3</accession>
<evidence type="ECO:0000313" key="1">
    <source>
        <dbReference type="EMBL" id="MEQ2252379.1"/>
    </source>
</evidence>
<protein>
    <submittedName>
        <fullName evidence="1">Uncharacterized protein</fullName>
    </submittedName>
</protein>